<dbReference type="EMBL" id="MT144108">
    <property type="protein sequence ID" value="QJA48909.1"/>
    <property type="molecule type" value="Genomic_DNA"/>
</dbReference>
<dbReference type="AlphaFoldDB" id="A0A6H1ZN57"/>
<name>A0A6H1ZN57_9ZZZZ</name>
<proteinExistence type="predicted"/>
<organism evidence="1">
    <name type="scientific">viral metagenome</name>
    <dbReference type="NCBI Taxonomy" id="1070528"/>
    <lineage>
        <taxon>unclassified sequences</taxon>
        <taxon>metagenomes</taxon>
        <taxon>organismal metagenomes</taxon>
    </lineage>
</organism>
<gene>
    <name evidence="1" type="ORF">TM448A01190_0021</name>
</gene>
<accession>A0A6H1ZN57</accession>
<sequence>MRFGCRNREEFMLIFMFSPLSCVVPEGEFAQVDGPFEGIDGVCADPAVEEREVEEECEEDDFSHFRPP</sequence>
<evidence type="ECO:0000313" key="1">
    <source>
        <dbReference type="EMBL" id="QJA48909.1"/>
    </source>
</evidence>
<protein>
    <submittedName>
        <fullName evidence="1">Uncharacterized protein</fullName>
    </submittedName>
</protein>
<reference evidence="1" key="1">
    <citation type="submission" date="2020-03" db="EMBL/GenBank/DDBJ databases">
        <title>The deep terrestrial virosphere.</title>
        <authorList>
            <person name="Holmfeldt K."/>
            <person name="Nilsson E."/>
            <person name="Simone D."/>
            <person name="Lopez-Fernandez M."/>
            <person name="Wu X."/>
            <person name="de Brujin I."/>
            <person name="Lundin D."/>
            <person name="Andersson A."/>
            <person name="Bertilsson S."/>
            <person name="Dopson M."/>
        </authorList>
    </citation>
    <scope>NUCLEOTIDE SEQUENCE</scope>
    <source>
        <strain evidence="1">TM448A01190</strain>
    </source>
</reference>